<dbReference type="EMBL" id="CM000764">
    <property type="protein sequence ID" value="OQU82751.1"/>
    <property type="molecule type" value="Genomic_DNA"/>
</dbReference>
<evidence type="ECO:0000313" key="3">
    <source>
        <dbReference type="Proteomes" id="UP000000768"/>
    </source>
</evidence>
<dbReference type="AlphaFoldDB" id="A0A1Z5RGV5"/>
<keyword evidence="1" id="KW-0732">Signal</keyword>
<organism evidence="2 3">
    <name type="scientific">Sorghum bicolor</name>
    <name type="common">Sorghum</name>
    <name type="synonym">Sorghum vulgare</name>
    <dbReference type="NCBI Taxonomy" id="4558"/>
    <lineage>
        <taxon>Eukaryota</taxon>
        <taxon>Viridiplantae</taxon>
        <taxon>Streptophyta</taxon>
        <taxon>Embryophyta</taxon>
        <taxon>Tracheophyta</taxon>
        <taxon>Spermatophyta</taxon>
        <taxon>Magnoliopsida</taxon>
        <taxon>Liliopsida</taxon>
        <taxon>Poales</taxon>
        <taxon>Poaceae</taxon>
        <taxon>PACMAD clade</taxon>
        <taxon>Panicoideae</taxon>
        <taxon>Andropogonodae</taxon>
        <taxon>Andropogoneae</taxon>
        <taxon>Sorghinae</taxon>
        <taxon>Sorghum</taxon>
    </lineage>
</organism>
<feature type="signal peptide" evidence="1">
    <location>
        <begin position="1"/>
        <end position="20"/>
    </location>
</feature>
<evidence type="ECO:0008006" key="4">
    <source>
        <dbReference type="Google" id="ProtNLM"/>
    </source>
</evidence>
<dbReference type="Proteomes" id="UP000000768">
    <property type="component" value="Chromosome 5"/>
</dbReference>
<gene>
    <name evidence="2" type="ORF">SORBI_3005G017150</name>
</gene>
<evidence type="ECO:0000313" key="2">
    <source>
        <dbReference type="EMBL" id="OQU82751.1"/>
    </source>
</evidence>
<keyword evidence="3" id="KW-1185">Reference proteome</keyword>
<accession>A0A1Z5RGV5</accession>
<sequence length="159" mass="17382">MCKTVHGWLGCFSLACNCTACLDRAAKVQKQLCSSWTLSSLVVVVVVVVVPGRPGTAAWSPGGKACVCVCVTAHGGEARGHEESCWQRKMGWTATGRRERLIHQQQTTKILCSATLELAKATTPEPKHHTVQYPACLLWNYCSLQLLPVASRRPVEEYS</sequence>
<dbReference type="InParanoid" id="A0A1Z5RGV5"/>
<reference evidence="2 3" key="1">
    <citation type="journal article" date="2009" name="Nature">
        <title>The Sorghum bicolor genome and the diversification of grasses.</title>
        <authorList>
            <person name="Paterson A.H."/>
            <person name="Bowers J.E."/>
            <person name="Bruggmann R."/>
            <person name="Dubchak I."/>
            <person name="Grimwood J."/>
            <person name="Gundlach H."/>
            <person name="Haberer G."/>
            <person name="Hellsten U."/>
            <person name="Mitros T."/>
            <person name="Poliakov A."/>
            <person name="Schmutz J."/>
            <person name="Spannagl M."/>
            <person name="Tang H."/>
            <person name="Wang X."/>
            <person name="Wicker T."/>
            <person name="Bharti A.K."/>
            <person name="Chapman J."/>
            <person name="Feltus F.A."/>
            <person name="Gowik U."/>
            <person name="Grigoriev I.V."/>
            <person name="Lyons E."/>
            <person name="Maher C.A."/>
            <person name="Martis M."/>
            <person name="Narechania A."/>
            <person name="Otillar R.P."/>
            <person name="Penning B.W."/>
            <person name="Salamov A.A."/>
            <person name="Wang Y."/>
            <person name="Zhang L."/>
            <person name="Carpita N.C."/>
            <person name="Freeling M."/>
            <person name="Gingle A.R."/>
            <person name="Hash C.T."/>
            <person name="Keller B."/>
            <person name="Klein P."/>
            <person name="Kresovich S."/>
            <person name="McCann M.C."/>
            <person name="Ming R."/>
            <person name="Peterson D.G."/>
            <person name="Mehboob-ur-Rahman"/>
            <person name="Ware D."/>
            <person name="Westhoff P."/>
            <person name="Mayer K.F."/>
            <person name="Messing J."/>
            <person name="Rokhsar D.S."/>
        </authorList>
    </citation>
    <scope>NUCLEOTIDE SEQUENCE [LARGE SCALE GENOMIC DNA]</scope>
    <source>
        <strain evidence="3">cv. BTx623</strain>
    </source>
</reference>
<dbReference type="Gramene" id="OQU82751">
    <property type="protein sequence ID" value="OQU82751"/>
    <property type="gene ID" value="SORBI_3005G017150"/>
</dbReference>
<evidence type="ECO:0000256" key="1">
    <source>
        <dbReference type="SAM" id="SignalP"/>
    </source>
</evidence>
<feature type="chain" id="PRO_5012893654" description="Secreted protein" evidence="1">
    <location>
        <begin position="21"/>
        <end position="159"/>
    </location>
</feature>
<name>A0A1Z5RGV5_SORBI</name>
<protein>
    <recommendedName>
        <fullName evidence="4">Secreted protein</fullName>
    </recommendedName>
</protein>
<dbReference type="PROSITE" id="PS51257">
    <property type="entry name" value="PROKAR_LIPOPROTEIN"/>
    <property type="match status" value="1"/>
</dbReference>
<reference evidence="3" key="2">
    <citation type="journal article" date="2018" name="Plant J.">
        <title>The Sorghum bicolor reference genome: improved assembly, gene annotations, a transcriptome atlas, and signatures of genome organization.</title>
        <authorList>
            <person name="McCormick R.F."/>
            <person name="Truong S.K."/>
            <person name="Sreedasyam A."/>
            <person name="Jenkins J."/>
            <person name="Shu S."/>
            <person name="Sims D."/>
            <person name="Kennedy M."/>
            <person name="Amirebrahimi M."/>
            <person name="Weers B.D."/>
            <person name="McKinley B."/>
            <person name="Mattison A."/>
            <person name="Morishige D.T."/>
            <person name="Grimwood J."/>
            <person name="Schmutz J."/>
            <person name="Mullet J.E."/>
        </authorList>
    </citation>
    <scope>NUCLEOTIDE SEQUENCE [LARGE SCALE GENOMIC DNA]</scope>
    <source>
        <strain evidence="3">cv. BTx623</strain>
    </source>
</reference>
<proteinExistence type="predicted"/>